<protein>
    <submittedName>
        <fullName evidence="2">Uncharacterized protein</fullName>
    </submittedName>
</protein>
<organism evidence="2 3">
    <name type="scientific">Thermoanaerobacter uzonensis DSM 18761</name>
    <dbReference type="NCBI Taxonomy" id="1123369"/>
    <lineage>
        <taxon>Bacteria</taxon>
        <taxon>Bacillati</taxon>
        <taxon>Bacillota</taxon>
        <taxon>Clostridia</taxon>
        <taxon>Thermoanaerobacterales</taxon>
        <taxon>Thermoanaerobacteraceae</taxon>
        <taxon>Thermoanaerobacter</taxon>
    </lineage>
</organism>
<evidence type="ECO:0000313" key="3">
    <source>
        <dbReference type="Proteomes" id="UP000184127"/>
    </source>
</evidence>
<keyword evidence="3" id="KW-1185">Reference proteome</keyword>
<dbReference type="Proteomes" id="UP000184127">
    <property type="component" value="Unassembled WGS sequence"/>
</dbReference>
<reference evidence="3" key="1">
    <citation type="submission" date="2016-11" db="EMBL/GenBank/DDBJ databases">
        <authorList>
            <person name="Varghese N."/>
            <person name="Submissions S."/>
        </authorList>
    </citation>
    <scope>NUCLEOTIDE SEQUENCE [LARGE SCALE GENOMIC DNA]</scope>
    <source>
        <strain evidence="3">DSM 18761</strain>
    </source>
</reference>
<proteinExistence type="predicted"/>
<dbReference type="RefSeq" id="WP_072969540.1">
    <property type="nucleotide sequence ID" value="NZ_FQUR01000024.1"/>
</dbReference>
<dbReference type="AlphaFoldDB" id="A0A1M5AMS5"/>
<dbReference type="EMBL" id="FQUR01000024">
    <property type="protein sequence ID" value="SHF31475.1"/>
    <property type="molecule type" value="Genomic_DNA"/>
</dbReference>
<sequence>MRKVEYIITIKGTTNESVKIFPNAVIDLLNPKQDKITHRRFYNEEGNVKVDIDLTDHGHSKAHPIVPHAHDWGMAKDKGNSGH</sequence>
<evidence type="ECO:0000313" key="2">
    <source>
        <dbReference type="EMBL" id="SHF31475.1"/>
    </source>
</evidence>
<feature type="compositionally biased region" description="Basic and acidic residues" evidence="1">
    <location>
        <begin position="68"/>
        <end position="83"/>
    </location>
</feature>
<gene>
    <name evidence="2" type="ORF">SAMN02745195_02355</name>
</gene>
<feature type="region of interest" description="Disordered" evidence="1">
    <location>
        <begin position="59"/>
        <end position="83"/>
    </location>
</feature>
<accession>A0A1M5AMS5</accession>
<evidence type="ECO:0000256" key="1">
    <source>
        <dbReference type="SAM" id="MobiDB-lite"/>
    </source>
</evidence>
<name>A0A1M5AMS5_9THEO</name>